<keyword evidence="1" id="KW-0472">Membrane</keyword>
<reference evidence="3" key="1">
    <citation type="journal article" date="2018" name="Nat. Microbiol.">
        <title>Leveraging single-cell genomics to expand the fungal tree of life.</title>
        <authorList>
            <person name="Ahrendt S.R."/>
            <person name="Quandt C.A."/>
            <person name="Ciobanu D."/>
            <person name="Clum A."/>
            <person name="Salamov A."/>
            <person name="Andreopoulos B."/>
            <person name="Cheng J.F."/>
            <person name="Woyke T."/>
            <person name="Pelin A."/>
            <person name="Henrissat B."/>
            <person name="Reynolds N.K."/>
            <person name="Benny G.L."/>
            <person name="Smith M.E."/>
            <person name="James T.Y."/>
            <person name="Grigoriev I.V."/>
        </authorList>
    </citation>
    <scope>NUCLEOTIDE SEQUENCE [LARGE SCALE GENOMIC DNA]</scope>
    <source>
        <strain evidence="3">RSA 1356</strain>
    </source>
</reference>
<keyword evidence="1" id="KW-0812">Transmembrane</keyword>
<feature type="transmembrane region" description="Helical" evidence="1">
    <location>
        <begin position="279"/>
        <end position="298"/>
    </location>
</feature>
<dbReference type="OrthoDB" id="10530775at2759"/>
<dbReference type="Proteomes" id="UP000271241">
    <property type="component" value="Unassembled WGS sequence"/>
</dbReference>
<feature type="transmembrane region" description="Helical" evidence="1">
    <location>
        <begin position="207"/>
        <end position="236"/>
    </location>
</feature>
<feature type="transmembrane region" description="Helical" evidence="1">
    <location>
        <begin position="157"/>
        <end position="186"/>
    </location>
</feature>
<name>A0A4P9XRN3_9FUNG</name>
<feature type="transmembrane region" description="Helical" evidence="1">
    <location>
        <begin position="110"/>
        <end position="128"/>
    </location>
</feature>
<feature type="transmembrane region" description="Helical" evidence="1">
    <location>
        <begin position="14"/>
        <end position="31"/>
    </location>
</feature>
<organism evidence="2 3">
    <name type="scientific">Thamnocephalis sphaerospora</name>
    <dbReference type="NCBI Taxonomy" id="78915"/>
    <lineage>
        <taxon>Eukaryota</taxon>
        <taxon>Fungi</taxon>
        <taxon>Fungi incertae sedis</taxon>
        <taxon>Zoopagomycota</taxon>
        <taxon>Zoopagomycotina</taxon>
        <taxon>Zoopagomycetes</taxon>
        <taxon>Zoopagales</taxon>
        <taxon>Sigmoideomycetaceae</taxon>
        <taxon>Thamnocephalis</taxon>
    </lineage>
</organism>
<dbReference type="EMBL" id="KZ992572">
    <property type="protein sequence ID" value="RKP08754.1"/>
    <property type="molecule type" value="Genomic_DNA"/>
</dbReference>
<keyword evidence="3" id="KW-1185">Reference proteome</keyword>
<sequence length="440" mass="47412">MSTTVVYNVWPETFMTSVGALGVILCASNYVRYRQRDYILLGIIGSAHVISSALRICPQGCSAVRLAISEFSIGLVLPLLTIMIARLLFVWCLASQIAVPSTWPSMTNRFFHVVMLLFIPAVILYFAGQSRIYAGLIERGSSSTVAPIPTLGRSTAFSGACLLIAGLALWMLITMMLLGISMGMYWHGARRPYGIAAGGLPYKLKQLRVLLIALGILAVAATIHMLLGALAFYSLLGLSAPTVTLSSVASIAGTLVYGGAASLPTPPYSDYALGMSARGGYILALLPLVLAFGTVARMDELLLADYRYCRPKSDPKFARAEGYSKNLMLLRNNSGPRERRFLATEESAQAPPSSVVTPLSIASTTSGEHAKYNIARASLTQPRIPLTIKDNGDFESLHTLLHLSPNQEANDGLWSSHNEVLSGYPRNLIPVQAHDGTRAC</sequence>
<gene>
    <name evidence="2" type="ORF">THASP1DRAFT_29441</name>
</gene>
<feature type="transmembrane region" description="Helical" evidence="1">
    <location>
        <begin position="38"/>
        <end position="56"/>
    </location>
</feature>
<keyword evidence="1" id="KW-1133">Transmembrane helix</keyword>
<evidence type="ECO:0000313" key="2">
    <source>
        <dbReference type="EMBL" id="RKP08754.1"/>
    </source>
</evidence>
<dbReference type="AlphaFoldDB" id="A0A4P9XRN3"/>
<protein>
    <submittedName>
        <fullName evidence="2">Uncharacterized protein</fullName>
    </submittedName>
</protein>
<proteinExistence type="predicted"/>
<evidence type="ECO:0000313" key="3">
    <source>
        <dbReference type="Proteomes" id="UP000271241"/>
    </source>
</evidence>
<feature type="transmembrane region" description="Helical" evidence="1">
    <location>
        <begin position="76"/>
        <end position="98"/>
    </location>
</feature>
<evidence type="ECO:0000256" key="1">
    <source>
        <dbReference type="SAM" id="Phobius"/>
    </source>
</evidence>
<accession>A0A4P9XRN3</accession>